<comment type="caution">
    <text evidence="2">The sequence shown here is derived from an EMBL/GenBank/DDBJ whole genome shotgun (WGS) entry which is preliminary data.</text>
</comment>
<keyword evidence="1" id="KW-0472">Membrane</keyword>
<evidence type="ECO:0000313" key="2">
    <source>
        <dbReference type="EMBL" id="CAD8148175.1"/>
    </source>
</evidence>
<name>A0A8S1T414_PAROT</name>
<evidence type="ECO:0008006" key="4">
    <source>
        <dbReference type="Google" id="ProtNLM"/>
    </source>
</evidence>
<sequence length="233" mass="27421">MVLTIKLFEQLHINTKIEIQSQCLETTSQCELELGWHHNYKVNWNQIYSFENQNDDLEGENKILRQKLINQCIKKLIKLSLILITNQKSHQKVISLMNLLVHLSMIFIIIYCLDLKDKKRIMLKNQEISLLTEQYKIISKEEQVISIKNLINEKKEFNKRISKISPGQSGMESTLLHQNLLIYSSSSLSCMIFKIKELQSFMQSTQKQIKESIQLITSQYPLFQNFPEKLNLC</sequence>
<dbReference type="Proteomes" id="UP000683925">
    <property type="component" value="Unassembled WGS sequence"/>
</dbReference>
<gene>
    <name evidence="2" type="ORF">POCTA_138.1.T0200394</name>
</gene>
<evidence type="ECO:0000256" key="1">
    <source>
        <dbReference type="SAM" id="Phobius"/>
    </source>
</evidence>
<reference evidence="2" key="1">
    <citation type="submission" date="2021-01" db="EMBL/GenBank/DDBJ databases">
        <authorList>
            <consortium name="Genoscope - CEA"/>
            <person name="William W."/>
        </authorList>
    </citation>
    <scope>NUCLEOTIDE SEQUENCE</scope>
</reference>
<organism evidence="2 3">
    <name type="scientific">Paramecium octaurelia</name>
    <dbReference type="NCBI Taxonomy" id="43137"/>
    <lineage>
        <taxon>Eukaryota</taxon>
        <taxon>Sar</taxon>
        <taxon>Alveolata</taxon>
        <taxon>Ciliophora</taxon>
        <taxon>Intramacronucleata</taxon>
        <taxon>Oligohymenophorea</taxon>
        <taxon>Peniculida</taxon>
        <taxon>Parameciidae</taxon>
        <taxon>Paramecium</taxon>
    </lineage>
</organism>
<evidence type="ECO:0000313" key="3">
    <source>
        <dbReference type="Proteomes" id="UP000683925"/>
    </source>
</evidence>
<keyword evidence="1" id="KW-0812">Transmembrane</keyword>
<proteinExistence type="predicted"/>
<dbReference type="AlphaFoldDB" id="A0A8S1T414"/>
<dbReference type="EMBL" id="CAJJDP010000020">
    <property type="protein sequence ID" value="CAD8148175.1"/>
    <property type="molecule type" value="Genomic_DNA"/>
</dbReference>
<protein>
    <recommendedName>
        <fullName evidence="4">Transmembrane protein</fullName>
    </recommendedName>
</protein>
<keyword evidence="3" id="KW-1185">Reference proteome</keyword>
<feature type="transmembrane region" description="Helical" evidence="1">
    <location>
        <begin position="93"/>
        <end position="113"/>
    </location>
</feature>
<accession>A0A8S1T414</accession>
<keyword evidence="1" id="KW-1133">Transmembrane helix</keyword>